<evidence type="ECO:0000313" key="2">
    <source>
        <dbReference type="EMBL" id="HIR40859.1"/>
    </source>
</evidence>
<accession>A0A9D1DD04</accession>
<sequence>MKAFHTNWSKVFAVKHPNQPYEIEDFELLTTMLSALEWRKHNGSIRMVTDQTGYDYYKKLGLLWIWDDGVDNVLDHLIPANVNPHVFWAAAKLYALTYQPAPVVMMDTDFIVWNTLGDRISAYPLSIIHREEINPTVYPQKLFLKTDDDYVWPELDWDIAPCNTAFVCFHDPAFLAAYTQTSIQFMEHCTKADDPLIYMVFAEQRMISMCAQKTGTPIHELDNLAHLFGNRQTDFTHTWGFKQQMRDNPRRREQFCKRCAVRLVLDFPETLETLQKIPELAKYL</sequence>
<dbReference type="InterPro" id="IPR046621">
    <property type="entry name" value="DUF6734"/>
</dbReference>
<feature type="domain" description="DUF6734" evidence="1">
    <location>
        <begin position="1"/>
        <end position="275"/>
    </location>
</feature>
<evidence type="ECO:0000313" key="3">
    <source>
        <dbReference type="Proteomes" id="UP000886749"/>
    </source>
</evidence>
<reference evidence="2" key="2">
    <citation type="journal article" date="2021" name="PeerJ">
        <title>Extensive microbial diversity within the chicken gut microbiome revealed by metagenomics and culture.</title>
        <authorList>
            <person name="Gilroy R."/>
            <person name="Ravi A."/>
            <person name="Getino M."/>
            <person name="Pursley I."/>
            <person name="Horton D.L."/>
            <person name="Alikhan N.F."/>
            <person name="Baker D."/>
            <person name="Gharbi K."/>
            <person name="Hall N."/>
            <person name="Watson M."/>
            <person name="Adriaenssens E.M."/>
            <person name="Foster-Nyarko E."/>
            <person name="Jarju S."/>
            <person name="Secka A."/>
            <person name="Antonio M."/>
            <person name="Oren A."/>
            <person name="Chaudhuri R.R."/>
            <person name="La Ragione R."/>
            <person name="Hildebrand F."/>
            <person name="Pallen M.J."/>
        </authorList>
    </citation>
    <scope>NUCLEOTIDE SEQUENCE</scope>
    <source>
        <strain evidence="2">CHK184-25365</strain>
    </source>
</reference>
<comment type="caution">
    <text evidence="2">The sequence shown here is derived from an EMBL/GenBank/DDBJ whole genome shotgun (WGS) entry which is preliminary data.</text>
</comment>
<reference evidence="2" key="1">
    <citation type="submission" date="2020-10" db="EMBL/GenBank/DDBJ databases">
        <authorList>
            <person name="Gilroy R."/>
        </authorList>
    </citation>
    <scope>NUCLEOTIDE SEQUENCE</scope>
    <source>
        <strain evidence="2">CHK184-25365</strain>
    </source>
</reference>
<protein>
    <recommendedName>
        <fullName evidence="1">DUF6734 domain-containing protein</fullName>
    </recommendedName>
</protein>
<organism evidence="2 3">
    <name type="scientific">Candidatus Egerieicola pullicola</name>
    <dbReference type="NCBI Taxonomy" id="2840775"/>
    <lineage>
        <taxon>Bacteria</taxon>
        <taxon>Bacillati</taxon>
        <taxon>Bacillota</taxon>
        <taxon>Clostridia</taxon>
        <taxon>Eubacteriales</taxon>
        <taxon>Oscillospiraceae</taxon>
        <taxon>Oscillospiraceae incertae sedis</taxon>
        <taxon>Candidatus Egerieicola</taxon>
    </lineage>
</organism>
<dbReference type="Proteomes" id="UP000886749">
    <property type="component" value="Unassembled WGS sequence"/>
</dbReference>
<proteinExistence type="predicted"/>
<dbReference type="Pfam" id="PF20508">
    <property type="entry name" value="DUF6734"/>
    <property type="match status" value="1"/>
</dbReference>
<dbReference type="EMBL" id="DVGY01000078">
    <property type="protein sequence ID" value="HIR40859.1"/>
    <property type="molecule type" value="Genomic_DNA"/>
</dbReference>
<gene>
    <name evidence="2" type="ORF">IAB36_03420</name>
</gene>
<evidence type="ECO:0000259" key="1">
    <source>
        <dbReference type="Pfam" id="PF20508"/>
    </source>
</evidence>
<name>A0A9D1DD04_9FIRM</name>
<dbReference type="AlphaFoldDB" id="A0A9D1DD04"/>